<accession>A0A8H8XD63</accession>
<proteinExistence type="predicted"/>
<sequence length="40" mass="4507">MQFSSFTTVSWSAISFVIFLLSTIDDMGIFAANTWDKDGR</sequence>
<organism evidence="2 3">
    <name type="scientific">Bathymodiolus thermophilus thioautotrophic gill symbiont</name>
    <dbReference type="NCBI Taxonomy" id="2360"/>
    <lineage>
        <taxon>Bacteria</taxon>
        <taxon>Pseudomonadati</taxon>
        <taxon>Pseudomonadota</taxon>
        <taxon>Gammaproteobacteria</taxon>
        <taxon>sulfur-oxidizing symbionts</taxon>
    </lineage>
</organism>
<feature type="transmembrane region" description="Helical" evidence="1">
    <location>
        <begin position="12"/>
        <end position="32"/>
    </location>
</feature>
<keyword evidence="1" id="KW-0812">Transmembrane</keyword>
<evidence type="ECO:0000313" key="3">
    <source>
        <dbReference type="Proteomes" id="UP000643672"/>
    </source>
</evidence>
<dbReference type="EMBL" id="CAESAQ020000021">
    <property type="protein sequence ID" value="CAB5495532.1"/>
    <property type="molecule type" value="Genomic_DNA"/>
</dbReference>
<evidence type="ECO:0000313" key="2">
    <source>
        <dbReference type="EMBL" id="CAB5495532.1"/>
    </source>
</evidence>
<gene>
    <name evidence="2" type="ORF">THERMOS_306</name>
</gene>
<reference evidence="2 3" key="1">
    <citation type="submission" date="2020-05" db="EMBL/GenBank/DDBJ databases">
        <authorList>
            <person name="Petersen J."/>
            <person name="Sayavedra L."/>
        </authorList>
    </citation>
    <scope>NUCLEOTIDE SEQUENCE [LARGE SCALE GENOMIC DNA]</scope>
    <source>
        <strain evidence="2">B thermophilus SOXS</strain>
    </source>
</reference>
<dbReference type="AlphaFoldDB" id="A0A8H8XD63"/>
<protein>
    <submittedName>
        <fullName evidence="2">Uncharacterized protein</fullName>
    </submittedName>
</protein>
<keyword evidence="1" id="KW-0472">Membrane</keyword>
<evidence type="ECO:0000256" key="1">
    <source>
        <dbReference type="SAM" id="Phobius"/>
    </source>
</evidence>
<keyword evidence="1" id="KW-1133">Transmembrane helix</keyword>
<keyword evidence="3" id="KW-1185">Reference proteome</keyword>
<dbReference type="Proteomes" id="UP000643672">
    <property type="component" value="Unassembled WGS sequence"/>
</dbReference>
<comment type="caution">
    <text evidence="2">The sequence shown here is derived from an EMBL/GenBank/DDBJ whole genome shotgun (WGS) entry which is preliminary data.</text>
</comment>
<name>A0A8H8XD63_9GAMM</name>